<reference evidence="1" key="1">
    <citation type="submission" date="2021-05" db="EMBL/GenBank/DDBJ databases">
        <title>The genome of the haptophyte Pavlova lutheri (Diacronema luteri, Pavlovales) - a model for lipid biosynthesis in eukaryotic algae.</title>
        <authorList>
            <person name="Hulatt C.J."/>
            <person name="Posewitz M.C."/>
        </authorList>
    </citation>
    <scope>NUCLEOTIDE SEQUENCE</scope>
    <source>
        <strain evidence="1">NIVA-4/92</strain>
    </source>
</reference>
<gene>
    <name evidence="1" type="ORF">KFE25_006705</name>
</gene>
<sequence length="347" mass="35399">MELFALFASALPWPPIGECTGTRPAARSAASAFDVANVARHLPVWGLDPSPEANALVLSIRAAAELPLGASGASRAARLAAVAAYSLCWDAAVAALVWAPLGGERSRGGPSFALRPQLRGRGLLVECPHPIADGNGAQCGSILARADPRAVHAVLMSGHHRCVETSRATPCDGRTRVCSLGGTPLRYPLSDDAHSSTGAYHAVHVALFAPDSTVVVGLHGMDAAGVSLSDGTLLPASADSHVATFGRALGSRLPLNVTACNRGSGLPFRAHLCATTDVQGRQVNGAADSCRATGPPQRSTGRFIHVEQSSAARSHAALPALIRALEELAARAGGADAAGAMPAVVAR</sequence>
<keyword evidence="2" id="KW-1185">Reference proteome</keyword>
<name>A0A8J5XME5_DIALT</name>
<comment type="caution">
    <text evidence="1">The sequence shown here is derived from an EMBL/GenBank/DDBJ whole genome shotgun (WGS) entry which is preliminary data.</text>
</comment>
<dbReference type="AlphaFoldDB" id="A0A8J5XME5"/>
<proteinExistence type="predicted"/>
<organism evidence="1 2">
    <name type="scientific">Diacronema lutheri</name>
    <name type="common">Unicellular marine alga</name>
    <name type="synonym">Monochrysis lutheri</name>
    <dbReference type="NCBI Taxonomy" id="2081491"/>
    <lineage>
        <taxon>Eukaryota</taxon>
        <taxon>Haptista</taxon>
        <taxon>Haptophyta</taxon>
        <taxon>Pavlovophyceae</taxon>
        <taxon>Pavlovales</taxon>
        <taxon>Pavlovaceae</taxon>
        <taxon>Diacronema</taxon>
    </lineage>
</organism>
<accession>A0A8J5XME5</accession>
<dbReference type="Proteomes" id="UP000751190">
    <property type="component" value="Unassembled WGS sequence"/>
</dbReference>
<protein>
    <submittedName>
        <fullName evidence="1">Uncharacterized protein</fullName>
    </submittedName>
</protein>
<evidence type="ECO:0000313" key="1">
    <source>
        <dbReference type="EMBL" id="KAG8467653.1"/>
    </source>
</evidence>
<dbReference type="EMBL" id="JAGTXO010000005">
    <property type="protein sequence ID" value="KAG8467653.1"/>
    <property type="molecule type" value="Genomic_DNA"/>
</dbReference>
<evidence type="ECO:0000313" key="2">
    <source>
        <dbReference type="Proteomes" id="UP000751190"/>
    </source>
</evidence>